<keyword evidence="6" id="KW-0902">Two-component regulatory system</keyword>
<evidence type="ECO:0000259" key="8">
    <source>
        <dbReference type="PROSITE" id="PS50109"/>
    </source>
</evidence>
<dbReference type="CDD" id="cd00082">
    <property type="entry name" value="HisKA"/>
    <property type="match status" value="1"/>
</dbReference>
<evidence type="ECO:0000313" key="10">
    <source>
        <dbReference type="Proteomes" id="UP000231480"/>
    </source>
</evidence>
<feature type="transmembrane region" description="Helical" evidence="7">
    <location>
        <begin position="169"/>
        <end position="191"/>
    </location>
</feature>
<comment type="caution">
    <text evidence="9">The sequence shown here is derived from an EMBL/GenBank/DDBJ whole genome shotgun (WGS) entry which is preliminary data.</text>
</comment>
<organism evidence="9 10">
    <name type="scientific">Candidatus Portnoybacteria bacterium CG23_combo_of_CG06-09_8_20_14_all_37_13</name>
    <dbReference type="NCBI Taxonomy" id="1974819"/>
    <lineage>
        <taxon>Bacteria</taxon>
        <taxon>Candidatus Portnoyibacteriota</taxon>
    </lineage>
</organism>
<keyword evidence="4" id="KW-0808">Transferase</keyword>
<dbReference type="InterPro" id="IPR003661">
    <property type="entry name" value="HisK_dim/P_dom"/>
</dbReference>
<dbReference type="SMART" id="SM00388">
    <property type="entry name" value="HisKA"/>
    <property type="match status" value="1"/>
</dbReference>
<gene>
    <name evidence="9" type="ORF">COX44_00525</name>
</gene>
<sequence>MTSNIGNTLTLVTVIANLILGSLVLLSDPKKPIHISFAIFSFITSAWVFSNFIFWIEPRLFIIKTQYALGAAMIPVAFLWIFPLLEKRLTSIKVVMLSAIGMIIVLLPYVNGLVIKGLRVSSEVALTLTTGYLFDYYSVFIIGLYVVLIYELISGVRKYDDVRKAQLKLILLGVLLFGGISILVNFILPFFNIVPVAPYDAQSSIFFVAFSAYAILKYRLFDAKIIAAEVLTFVTWIFLLIQLLLAESLREALLNGVLLVLIIFFGALLIRSVFAEVEQRKKLEKLTGDLGAANERLVKLDQLKSQFLSFASHQVKTPITVVKGYASLIADGTYGPVSSKIKEVSLKIVGAADRMVSLVNNLLDLRKIEERKMEFKFSKLNLVNLVGAVLSELYTIAQAKNLTLKANLPKEELFVQADEEKLRQVIQNLIDNAIKYTEKGWVEASVQKEKDSVVFSVSDSGMGISQELLPHLFEQWTRDSKAAKEVQGTGLGLYIAKEIVSAHGGEIWAESRGEGAGSTFYVRLTR</sequence>
<dbReference type="SUPFAM" id="SSF47384">
    <property type="entry name" value="Homodimeric domain of signal transducing histidine kinase"/>
    <property type="match status" value="1"/>
</dbReference>
<dbReference type="InterPro" id="IPR004358">
    <property type="entry name" value="Sig_transdc_His_kin-like_C"/>
</dbReference>
<keyword evidence="5" id="KW-0418">Kinase</keyword>
<evidence type="ECO:0000256" key="7">
    <source>
        <dbReference type="SAM" id="Phobius"/>
    </source>
</evidence>
<dbReference type="InterPro" id="IPR005467">
    <property type="entry name" value="His_kinase_dom"/>
</dbReference>
<feature type="transmembrane region" description="Helical" evidence="7">
    <location>
        <begin position="6"/>
        <end position="26"/>
    </location>
</feature>
<dbReference type="Gene3D" id="1.10.287.130">
    <property type="match status" value="1"/>
</dbReference>
<dbReference type="PANTHER" id="PTHR43711:SF31">
    <property type="entry name" value="HISTIDINE KINASE"/>
    <property type="match status" value="1"/>
</dbReference>
<proteinExistence type="predicted"/>
<dbReference type="SMART" id="SM00387">
    <property type="entry name" value="HATPase_c"/>
    <property type="match status" value="1"/>
</dbReference>
<dbReference type="EC" id="2.7.13.3" evidence="2"/>
<dbReference type="InterPro" id="IPR036097">
    <property type="entry name" value="HisK_dim/P_sf"/>
</dbReference>
<dbReference type="SUPFAM" id="SSF55874">
    <property type="entry name" value="ATPase domain of HSP90 chaperone/DNA topoisomerase II/histidine kinase"/>
    <property type="match status" value="1"/>
</dbReference>
<evidence type="ECO:0000256" key="5">
    <source>
        <dbReference type="ARBA" id="ARBA00022777"/>
    </source>
</evidence>
<dbReference type="InterPro" id="IPR050736">
    <property type="entry name" value="Sensor_HK_Regulatory"/>
</dbReference>
<evidence type="ECO:0000256" key="3">
    <source>
        <dbReference type="ARBA" id="ARBA00022553"/>
    </source>
</evidence>
<evidence type="ECO:0000256" key="6">
    <source>
        <dbReference type="ARBA" id="ARBA00023012"/>
    </source>
</evidence>
<dbReference type="PRINTS" id="PR00344">
    <property type="entry name" value="BCTRLSENSOR"/>
</dbReference>
<feature type="transmembrane region" description="Helical" evidence="7">
    <location>
        <begin position="252"/>
        <end position="274"/>
    </location>
</feature>
<evidence type="ECO:0000256" key="4">
    <source>
        <dbReference type="ARBA" id="ARBA00022679"/>
    </source>
</evidence>
<evidence type="ECO:0000313" key="9">
    <source>
        <dbReference type="EMBL" id="PIP17323.1"/>
    </source>
</evidence>
<feature type="domain" description="Histidine kinase" evidence="8">
    <location>
        <begin position="310"/>
        <end position="526"/>
    </location>
</feature>
<protein>
    <recommendedName>
        <fullName evidence="2">histidine kinase</fullName>
        <ecNumber evidence="2">2.7.13.3</ecNumber>
    </recommendedName>
</protein>
<accession>A0A2G9YF35</accession>
<dbReference type="PANTHER" id="PTHR43711">
    <property type="entry name" value="TWO-COMPONENT HISTIDINE KINASE"/>
    <property type="match status" value="1"/>
</dbReference>
<evidence type="ECO:0000256" key="2">
    <source>
        <dbReference type="ARBA" id="ARBA00012438"/>
    </source>
</evidence>
<dbReference type="Proteomes" id="UP000231480">
    <property type="component" value="Unassembled WGS sequence"/>
</dbReference>
<keyword evidence="7" id="KW-0812">Transmembrane</keyword>
<feature type="transmembrane region" description="Helical" evidence="7">
    <location>
        <begin position="134"/>
        <end position="153"/>
    </location>
</feature>
<dbReference type="AlphaFoldDB" id="A0A2G9YF35"/>
<dbReference type="PROSITE" id="PS50109">
    <property type="entry name" value="HIS_KIN"/>
    <property type="match status" value="1"/>
</dbReference>
<dbReference type="GO" id="GO:0000155">
    <property type="term" value="F:phosphorelay sensor kinase activity"/>
    <property type="evidence" value="ECO:0007669"/>
    <property type="project" value="InterPro"/>
</dbReference>
<feature type="transmembrane region" description="Helical" evidence="7">
    <location>
        <begin position="33"/>
        <end position="55"/>
    </location>
</feature>
<evidence type="ECO:0000256" key="1">
    <source>
        <dbReference type="ARBA" id="ARBA00000085"/>
    </source>
</evidence>
<dbReference type="InterPro" id="IPR036890">
    <property type="entry name" value="HATPase_C_sf"/>
</dbReference>
<feature type="transmembrane region" description="Helical" evidence="7">
    <location>
        <begin position="61"/>
        <end position="82"/>
    </location>
</feature>
<comment type="catalytic activity">
    <reaction evidence="1">
        <text>ATP + protein L-histidine = ADP + protein N-phospho-L-histidine.</text>
        <dbReference type="EC" id="2.7.13.3"/>
    </reaction>
</comment>
<dbReference type="InterPro" id="IPR003594">
    <property type="entry name" value="HATPase_dom"/>
</dbReference>
<reference evidence="9 10" key="1">
    <citation type="submission" date="2017-09" db="EMBL/GenBank/DDBJ databases">
        <title>Depth-based differentiation of microbial function through sediment-hosted aquifers and enrichment of novel symbionts in the deep terrestrial subsurface.</title>
        <authorList>
            <person name="Probst A.J."/>
            <person name="Ladd B."/>
            <person name="Jarett J.K."/>
            <person name="Geller-Mcgrath D.E."/>
            <person name="Sieber C.M."/>
            <person name="Emerson J.B."/>
            <person name="Anantharaman K."/>
            <person name="Thomas B.C."/>
            <person name="Malmstrom R."/>
            <person name="Stieglmeier M."/>
            <person name="Klingl A."/>
            <person name="Woyke T."/>
            <person name="Ryan C.M."/>
            <person name="Banfield J.F."/>
        </authorList>
    </citation>
    <scope>NUCLEOTIDE SEQUENCE [LARGE SCALE GENOMIC DNA]</scope>
    <source>
        <strain evidence="9">CG23_combo_of_CG06-09_8_20_14_all_37_13</strain>
    </source>
</reference>
<dbReference type="Gene3D" id="3.30.565.10">
    <property type="entry name" value="Histidine kinase-like ATPase, C-terminal domain"/>
    <property type="match status" value="1"/>
</dbReference>
<keyword evidence="3" id="KW-0597">Phosphoprotein</keyword>
<feature type="transmembrane region" description="Helical" evidence="7">
    <location>
        <begin position="225"/>
        <end position="246"/>
    </location>
</feature>
<dbReference type="Pfam" id="PF00512">
    <property type="entry name" value="HisKA"/>
    <property type="match status" value="1"/>
</dbReference>
<feature type="transmembrane region" description="Helical" evidence="7">
    <location>
        <begin position="94"/>
        <end position="114"/>
    </location>
</feature>
<name>A0A2G9YF35_9BACT</name>
<dbReference type="Pfam" id="PF02518">
    <property type="entry name" value="HATPase_c"/>
    <property type="match status" value="1"/>
</dbReference>
<keyword evidence="7" id="KW-0472">Membrane</keyword>
<dbReference type="FunFam" id="3.30.565.10:FF:000006">
    <property type="entry name" value="Sensor histidine kinase WalK"/>
    <property type="match status" value="1"/>
</dbReference>
<keyword evidence="7" id="KW-1133">Transmembrane helix</keyword>
<dbReference type="EMBL" id="PCRH01000013">
    <property type="protein sequence ID" value="PIP17323.1"/>
    <property type="molecule type" value="Genomic_DNA"/>
</dbReference>